<sequence>MFRKMPFIMAIMIIFIVLLSPIIPLYIKQLLYSISLSIKSIILFILPFIIFSLLFKASVILSRNATKVIGIIVVFVCCSNFLSTFISHYIGIWIYSSDLAKLQFHNIDNLTTLWLLHLPNIISNSDAMITGVILGIFASTFFPKKAEQLAVTIEIYIESFLNNFIFFVPLFVVGFVIKMQHDGILELLTKEYALIFSLIAISQFTYIIICYLLLNKFSFIRVFNNIKRVFPAVISGFSTMSSAASMPLLIMGLESNTKNKDVVRAVVPATINIHLIGDCFAIPILAYAILKGFGIEEPSLVTYIVFIFYFILAKFSVVAVPGGGIIVMLPLLESYLGFNSEMLSLITALYILFDPVITAANVLGNGAFAKLIDKMLSYMQKTKYQLSI</sequence>
<dbReference type="KEGG" id="lip:LIB020"/>
<dbReference type="SUPFAM" id="SSF118215">
    <property type="entry name" value="Proton glutamate symport protein"/>
    <property type="match status" value="1"/>
</dbReference>
<protein>
    <recommendedName>
        <fullName evidence="9">Na+/H+-dicarboxylate symporters</fullName>
    </recommendedName>
</protein>
<dbReference type="GO" id="GO:0005295">
    <property type="term" value="F:neutral L-amino acid:sodium symporter activity"/>
    <property type="evidence" value="ECO:0007669"/>
    <property type="project" value="TreeGrafter"/>
</dbReference>
<dbReference type="GO" id="GO:0032329">
    <property type="term" value="P:serine transport"/>
    <property type="evidence" value="ECO:0007669"/>
    <property type="project" value="TreeGrafter"/>
</dbReference>
<feature type="transmembrane region" description="Helical" evidence="6">
    <location>
        <begin position="192"/>
        <end position="214"/>
    </location>
</feature>
<evidence type="ECO:0000256" key="3">
    <source>
        <dbReference type="ARBA" id="ARBA00022692"/>
    </source>
</evidence>
<geneLocation type="plasmid" evidence="8">
    <name>pLaw2</name>
</geneLocation>
<dbReference type="AlphaFoldDB" id="Q1MNY5"/>
<evidence type="ECO:0000313" key="8">
    <source>
        <dbReference type="Proteomes" id="UP000002430"/>
    </source>
</evidence>
<evidence type="ECO:0000256" key="5">
    <source>
        <dbReference type="ARBA" id="ARBA00023136"/>
    </source>
</evidence>
<keyword evidence="5 6" id="KW-0472">Membrane</keyword>
<keyword evidence="4 6" id="KW-1133">Transmembrane helix</keyword>
<feature type="transmembrane region" description="Helical" evidence="6">
    <location>
        <begin position="68"/>
        <end position="95"/>
    </location>
</feature>
<keyword evidence="2" id="KW-0813">Transport</keyword>
<proteinExistence type="predicted"/>
<evidence type="ECO:0000256" key="4">
    <source>
        <dbReference type="ARBA" id="ARBA00022989"/>
    </source>
</evidence>
<dbReference type="eggNOG" id="COG1301">
    <property type="taxonomic scope" value="Bacteria"/>
</dbReference>
<dbReference type="PANTHER" id="PTHR42865">
    <property type="entry name" value="PROTON/GLUTAMATE-ASPARTATE SYMPORTER"/>
    <property type="match status" value="1"/>
</dbReference>
<dbReference type="PANTHER" id="PTHR42865:SF8">
    <property type="entry name" value="SERINE_THREONINE TRANSPORTER SSTT"/>
    <property type="match status" value="1"/>
</dbReference>
<dbReference type="Gene3D" id="1.10.3860.10">
    <property type="entry name" value="Sodium:dicarboxylate symporter"/>
    <property type="match status" value="1"/>
</dbReference>
<feature type="transmembrane region" description="Helical" evidence="6">
    <location>
        <begin position="33"/>
        <end position="56"/>
    </location>
</feature>
<dbReference type="Proteomes" id="UP000002430">
    <property type="component" value="Plasmid 2"/>
</dbReference>
<keyword evidence="3 6" id="KW-0812">Transmembrane</keyword>
<comment type="subcellular location">
    <subcellularLocation>
        <location evidence="1">Membrane</location>
        <topology evidence="1">Multi-pass membrane protein</topology>
    </subcellularLocation>
</comment>
<reference evidence="7 8" key="1">
    <citation type="submission" date="2005-11" db="EMBL/GenBank/DDBJ databases">
        <title>The complete genome sequence of Lawsonia intracellularis: the causative agent of proliferative enteropathy.</title>
        <authorList>
            <person name="Kaur K."/>
            <person name="Zhang Q."/>
            <person name="Beckler D."/>
            <person name="Munir S."/>
            <person name="Li L."/>
            <person name="Kinsley K."/>
            <person name="Herron L."/>
            <person name="Peterson A."/>
            <person name="May B."/>
            <person name="Singh S."/>
            <person name="Gebhart C."/>
            <person name="Kapur V."/>
        </authorList>
    </citation>
    <scope>NUCLEOTIDE SEQUENCE [LARGE SCALE GENOMIC DNA]</scope>
    <source>
        <strain evidence="7 8">PHE/MN1-00</strain>
        <plasmid evidence="8">pLaw2</plasmid>
    </source>
</reference>
<dbReference type="Pfam" id="PF00375">
    <property type="entry name" value="SDF"/>
    <property type="match status" value="1"/>
</dbReference>
<evidence type="ECO:0008006" key="9">
    <source>
        <dbReference type="Google" id="ProtNLM"/>
    </source>
</evidence>
<keyword evidence="7" id="KW-0614">Plasmid</keyword>
<name>Q1MNY5_LAWIP</name>
<feature type="transmembrane region" description="Helical" evidence="6">
    <location>
        <begin position="271"/>
        <end position="290"/>
    </location>
</feature>
<evidence type="ECO:0000256" key="1">
    <source>
        <dbReference type="ARBA" id="ARBA00004141"/>
    </source>
</evidence>
<dbReference type="OrthoDB" id="9768885at2"/>
<feature type="transmembrane region" description="Helical" evidence="6">
    <location>
        <begin position="121"/>
        <end position="143"/>
    </location>
</feature>
<accession>Q1MNY5</accession>
<feature type="transmembrane region" description="Helical" evidence="6">
    <location>
        <begin position="349"/>
        <end position="372"/>
    </location>
</feature>
<dbReference type="EMBL" id="AM180254">
    <property type="protein sequence ID" value="CAJ53919.1"/>
    <property type="molecule type" value="Genomic_DNA"/>
</dbReference>
<keyword evidence="8" id="KW-1185">Reference proteome</keyword>
<feature type="transmembrane region" description="Helical" evidence="6">
    <location>
        <begin position="7"/>
        <end position="27"/>
    </location>
</feature>
<gene>
    <name evidence="7" type="ordered locus">LIB020</name>
</gene>
<evidence type="ECO:0000256" key="2">
    <source>
        <dbReference type="ARBA" id="ARBA00022448"/>
    </source>
</evidence>
<dbReference type="InterPro" id="IPR036458">
    <property type="entry name" value="Na:dicarbo_symporter_sf"/>
</dbReference>
<feature type="transmembrane region" description="Helical" evidence="6">
    <location>
        <begin position="155"/>
        <end position="177"/>
    </location>
</feature>
<evidence type="ECO:0000256" key="6">
    <source>
        <dbReference type="SAM" id="Phobius"/>
    </source>
</evidence>
<feature type="transmembrane region" description="Helical" evidence="6">
    <location>
        <begin position="302"/>
        <end position="329"/>
    </location>
</feature>
<feature type="transmembrane region" description="Helical" evidence="6">
    <location>
        <begin position="229"/>
        <end position="251"/>
    </location>
</feature>
<dbReference type="GO" id="GO:0005886">
    <property type="term" value="C:plasma membrane"/>
    <property type="evidence" value="ECO:0007669"/>
    <property type="project" value="TreeGrafter"/>
</dbReference>
<evidence type="ECO:0000313" key="7">
    <source>
        <dbReference type="EMBL" id="CAJ53919.1"/>
    </source>
</evidence>
<dbReference type="HOGENOM" id="CLU_035303_0_0_7"/>
<dbReference type="InterPro" id="IPR001991">
    <property type="entry name" value="Na-dicarboxylate_symporter"/>
</dbReference>
<organism evidence="7 8">
    <name type="scientific">Lawsonia intracellularis (strain PHE/MN1-00)</name>
    <dbReference type="NCBI Taxonomy" id="363253"/>
    <lineage>
        <taxon>Bacteria</taxon>
        <taxon>Pseudomonadati</taxon>
        <taxon>Thermodesulfobacteriota</taxon>
        <taxon>Desulfovibrionia</taxon>
        <taxon>Desulfovibrionales</taxon>
        <taxon>Desulfovibrionaceae</taxon>
        <taxon>Lawsonia</taxon>
    </lineage>
</organism>